<proteinExistence type="predicted"/>
<dbReference type="AlphaFoldDB" id="F8IDK9"/>
<sequence length="67" mass="7311">MSRKKRFRTSVLVEGEMNMFAKTSIQPPYYAVIFTSVRGKSTCIISFGTTTMNQGPRSANDPGACGS</sequence>
<reference evidence="1 2" key="1">
    <citation type="journal article" date="2011" name="J. Bacteriol.">
        <title>Complete Genome Sequence of Alicyclobacillus acidocaldarius Strain Tc-4-1.</title>
        <authorList>
            <person name="Chen Y."/>
            <person name="He Y."/>
            <person name="Zhang B."/>
            <person name="Yang J."/>
            <person name="Li W."/>
            <person name="Dong Z."/>
            <person name="Hu S."/>
        </authorList>
    </citation>
    <scope>NUCLEOTIDE SEQUENCE [LARGE SCALE GENOMIC DNA]</scope>
    <source>
        <strain evidence="1 2">Tc-4-1</strain>
    </source>
</reference>
<organism evidence="1 2">
    <name type="scientific">Alicyclobacillus acidocaldarius (strain Tc-4-1)</name>
    <name type="common">Bacillus acidocaldarius</name>
    <dbReference type="NCBI Taxonomy" id="1048834"/>
    <lineage>
        <taxon>Bacteria</taxon>
        <taxon>Bacillati</taxon>
        <taxon>Bacillota</taxon>
        <taxon>Bacilli</taxon>
        <taxon>Bacillales</taxon>
        <taxon>Alicyclobacillaceae</taxon>
        <taxon>Alicyclobacillus</taxon>
    </lineage>
</organism>
<dbReference type="Proteomes" id="UP000000292">
    <property type="component" value="Chromosome"/>
</dbReference>
<name>F8IDK9_ALIAT</name>
<accession>F8IDK9</accession>
<dbReference type="HOGENOM" id="CLU_2802888_0_0_9"/>
<dbReference type="KEGG" id="aad:TC41_3171"/>
<gene>
    <name evidence="1" type="ordered locus">TC41_3171</name>
</gene>
<reference evidence="2" key="2">
    <citation type="submission" date="2011-06" db="EMBL/GenBank/DDBJ databases">
        <title>The complete genome sequence of Alicyclobacillus acidocaldarius sp. Tc-4-1.</title>
        <authorList>
            <person name="Chen Y."/>
            <person name="He Y."/>
            <person name="Dong Z."/>
            <person name="Hu S."/>
        </authorList>
    </citation>
    <scope>NUCLEOTIDE SEQUENCE [LARGE SCALE GENOMIC DNA]</scope>
    <source>
        <strain evidence="2">Tc-4-1</strain>
    </source>
</reference>
<evidence type="ECO:0000313" key="2">
    <source>
        <dbReference type="Proteomes" id="UP000000292"/>
    </source>
</evidence>
<dbReference type="PATRIC" id="fig|1048834.4.peg.3012"/>
<evidence type="ECO:0000313" key="1">
    <source>
        <dbReference type="EMBL" id="AEJ45052.1"/>
    </source>
</evidence>
<dbReference type="STRING" id="1048834.TC41_3171"/>
<protein>
    <submittedName>
        <fullName evidence="1">Uncharacterized protein</fullName>
    </submittedName>
</protein>
<dbReference type="EMBL" id="CP002902">
    <property type="protein sequence ID" value="AEJ45052.1"/>
    <property type="molecule type" value="Genomic_DNA"/>
</dbReference>